<dbReference type="InterPro" id="IPR036864">
    <property type="entry name" value="Zn2-C6_fun-type_DNA-bd_sf"/>
</dbReference>
<gene>
    <name evidence="11" type="ORF">LTR84_009036</name>
</gene>
<name>A0AAV9MVZ1_9EURO</name>
<dbReference type="Pfam" id="PF04082">
    <property type="entry name" value="Fungal_trans"/>
    <property type="match status" value="1"/>
</dbReference>
<evidence type="ECO:0000313" key="12">
    <source>
        <dbReference type="Proteomes" id="UP001358417"/>
    </source>
</evidence>
<dbReference type="PANTHER" id="PTHR47782:SF12">
    <property type="entry name" value="ZN(II)2CYS6 TRANSCRIPTION FACTOR (EUROFUNG)"/>
    <property type="match status" value="1"/>
</dbReference>
<dbReference type="GO" id="GO:0043565">
    <property type="term" value="F:sequence-specific DNA binding"/>
    <property type="evidence" value="ECO:0007669"/>
    <property type="project" value="TreeGrafter"/>
</dbReference>
<dbReference type="GO" id="GO:0005634">
    <property type="term" value="C:nucleus"/>
    <property type="evidence" value="ECO:0007669"/>
    <property type="project" value="UniProtKB-SubCell"/>
</dbReference>
<dbReference type="GeneID" id="89977197"/>
<dbReference type="Proteomes" id="UP001358417">
    <property type="component" value="Unassembled WGS sequence"/>
</dbReference>
<evidence type="ECO:0000256" key="6">
    <source>
        <dbReference type="ARBA" id="ARBA00023163"/>
    </source>
</evidence>
<keyword evidence="7" id="KW-0539">Nucleus</keyword>
<keyword evidence="6" id="KW-0804">Transcription</keyword>
<dbReference type="InterPro" id="IPR052202">
    <property type="entry name" value="Yeast_MetPath_Reg"/>
</dbReference>
<evidence type="ECO:0000313" key="11">
    <source>
        <dbReference type="EMBL" id="KAK5045667.1"/>
    </source>
</evidence>
<evidence type="ECO:0000256" key="7">
    <source>
        <dbReference type="ARBA" id="ARBA00023242"/>
    </source>
</evidence>
<evidence type="ECO:0000256" key="4">
    <source>
        <dbReference type="ARBA" id="ARBA00023015"/>
    </source>
</evidence>
<comment type="subcellular location">
    <subcellularLocation>
        <location evidence="1">Nucleus</location>
    </subcellularLocation>
</comment>
<accession>A0AAV9MVZ1</accession>
<keyword evidence="12" id="KW-1185">Reference proteome</keyword>
<protein>
    <recommendedName>
        <fullName evidence="10">Zn(2)-C6 fungal-type domain-containing protein</fullName>
    </recommendedName>
</protein>
<dbReference type="SMART" id="SM00906">
    <property type="entry name" value="Fungal_trans"/>
    <property type="match status" value="1"/>
</dbReference>
<dbReference type="Pfam" id="PF00172">
    <property type="entry name" value="Zn_clus"/>
    <property type="match status" value="1"/>
</dbReference>
<dbReference type="CDD" id="cd00067">
    <property type="entry name" value="GAL4"/>
    <property type="match status" value="1"/>
</dbReference>
<dbReference type="PROSITE" id="PS50048">
    <property type="entry name" value="ZN2_CY6_FUNGAL_2"/>
    <property type="match status" value="1"/>
</dbReference>
<comment type="caution">
    <text evidence="11">The sequence shown here is derived from an EMBL/GenBank/DDBJ whole genome shotgun (WGS) entry which is preliminary data.</text>
</comment>
<keyword evidence="2" id="KW-0479">Metal-binding</keyword>
<feature type="region of interest" description="Disordered" evidence="9">
    <location>
        <begin position="139"/>
        <end position="174"/>
    </location>
</feature>
<dbReference type="AlphaFoldDB" id="A0AAV9MVZ1"/>
<dbReference type="GO" id="GO:0045944">
    <property type="term" value="P:positive regulation of transcription by RNA polymerase II"/>
    <property type="evidence" value="ECO:0007669"/>
    <property type="project" value="TreeGrafter"/>
</dbReference>
<dbReference type="Gene3D" id="4.10.240.10">
    <property type="entry name" value="Zn(2)-C6 fungal-type DNA-binding domain"/>
    <property type="match status" value="1"/>
</dbReference>
<evidence type="ECO:0000256" key="5">
    <source>
        <dbReference type="ARBA" id="ARBA00023125"/>
    </source>
</evidence>
<feature type="coiled-coil region" evidence="8">
    <location>
        <begin position="52"/>
        <end position="79"/>
    </location>
</feature>
<dbReference type="GO" id="GO:0008270">
    <property type="term" value="F:zinc ion binding"/>
    <property type="evidence" value="ECO:0007669"/>
    <property type="project" value="InterPro"/>
</dbReference>
<dbReference type="CDD" id="cd12148">
    <property type="entry name" value="fungal_TF_MHR"/>
    <property type="match status" value="1"/>
</dbReference>
<dbReference type="SMART" id="SM00066">
    <property type="entry name" value="GAL4"/>
    <property type="match status" value="1"/>
</dbReference>
<proteinExistence type="predicted"/>
<dbReference type="InterPro" id="IPR007219">
    <property type="entry name" value="XnlR_reg_dom"/>
</dbReference>
<keyword evidence="8" id="KW-0175">Coiled coil</keyword>
<keyword evidence="4" id="KW-0805">Transcription regulation</keyword>
<evidence type="ECO:0000256" key="2">
    <source>
        <dbReference type="ARBA" id="ARBA00022723"/>
    </source>
</evidence>
<evidence type="ECO:0000256" key="8">
    <source>
        <dbReference type="SAM" id="Coils"/>
    </source>
</evidence>
<dbReference type="SUPFAM" id="SSF57701">
    <property type="entry name" value="Zn2/Cys6 DNA-binding domain"/>
    <property type="match status" value="1"/>
</dbReference>
<evidence type="ECO:0000259" key="10">
    <source>
        <dbReference type="PROSITE" id="PS50048"/>
    </source>
</evidence>
<feature type="domain" description="Zn(2)-C6 fungal-type" evidence="10">
    <location>
        <begin position="10"/>
        <end position="40"/>
    </location>
</feature>
<reference evidence="11 12" key="1">
    <citation type="submission" date="2023-08" db="EMBL/GenBank/DDBJ databases">
        <title>Black Yeasts Isolated from many extreme environments.</title>
        <authorList>
            <person name="Coleine C."/>
            <person name="Stajich J.E."/>
            <person name="Selbmann L."/>
        </authorList>
    </citation>
    <scope>NUCLEOTIDE SEQUENCE [LARGE SCALE GENOMIC DNA]</scope>
    <source>
        <strain evidence="11 12">CCFEE 5792</strain>
    </source>
</reference>
<dbReference type="GO" id="GO:0006351">
    <property type="term" value="P:DNA-templated transcription"/>
    <property type="evidence" value="ECO:0007669"/>
    <property type="project" value="InterPro"/>
</dbReference>
<dbReference type="GO" id="GO:0000981">
    <property type="term" value="F:DNA-binding transcription factor activity, RNA polymerase II-specific"/>
    <property type="evidence" value="ECO:0007669"/>
    <property type="project" value="InterPro"/>
</dbReference>
<organism evidence="11 12">
    <name type="scientific">Exophiala bonariae</name>
    <dbReference type="NCBI Taxonomy" id="1690606"/>
    <lineage>
        <taxon>Eukaryota</taxon>
        <taxon>Fungi</taxon>
        <taxon>Dikarya</taxon>
        <taxon>Ascomycota</taxon>
        <taxon>Pezizomycotina</taxon>
        <taxon>Eurotiomycetes</taxon>
        <taxon>Chaetothyriomycetidae</taxon>
        <taxon>Chaetothyriales</taxon>
        <taxon>Herpotrichiellaceae</taxon>
        <taxon>Exophiala</taxon>
    </lineage>
</organism>
<sequence>MSDDTAKQAACDRCHRRKAKCDKACPQCSSCAKAEVQCIYSPKDPLTRRQDVEKLERRLRQMQAKNDALSNQLRDAHRRISDAATSSVANSNPGLQQAASINNEVASQVTHLSLGAGGERQYLGSTSGLLLANLLQTEGQPRNRGDPEDESYNAARTFGSAGHQGDASPHAGTLPPEKLARSLVSAYLAHDHLCYPFLNARKVLSSLDSIYQDNSFYRKHHIEAFTLDMILAIATAQVSKFDWQVMPDAETHHDKAMGRLGLVLATGGSAALQALLLLCQYRIGSGQYDASASLWHLVGTAARMCFELGLHRESIYYASGQVDADVDEAALEVSEVNRRCFWCVLAMDRITSITLGRPLAIHWDDFDTELPCTEATIAVSPENRLSPAEPVGSAPYQLRTAIFVLIVRYRLICGRILTSLHNVIRAKAETPFNYETRRNLIIEELEAWRADTFTLPLGDSLSESDRSSYRNREWYELLYQNAILMLYRPSPSFHDAVPGGDTLQRIYDASQRSISIYAFLHKSRRINYSSITLHAVFIAGLSYIYAVRSHLQIRRRGMTAATNLSSMGNLSADPTINQIVNTTRDCSNVLVAVSERWSTARDAYQVYGRLSDALLSDLVDFQSQARDGFSSNLTQYAVPNHGQAQNISTSETNPVLRYQIGQSFSPAAMVGIDFSYLDSFQDLQNFYPTYDLANASVMQASHDWLYEIQSLDQSNNAFASASGIN</sequence>
<dbReference type="PANTHER" id="PTHR47782">
    <property type="entry name" value="ZN(II)2CYS6 TRANSCRIPTION FACTOR (EUROFUNG)-RELATED"/>
    <property type="match status" value="1"/>
</dbReference>
<keyword evidence="5" id="KW-0238">DNA-binding</keyword>
<dbReference type="RefSeq" id="XP_064701285.1">
    <property type="nucleotide sequence ID" value="XM_064852578.1"/>
</dbReference>
<keyword evidence="3" id="KW-0862">Zinc</keyword>
<evidence type="ECO:0000256" key="9">
    <source>
        <dbReference type="SAM" id="MobiDB-lite"/>
    </source>
</evidence>
<evidence type="ECO:0000256" key="3">
    <source>
        <dbReference type="ARBA" id="ARBA00022833"/>
    </source>
</evidence>
<evidence type="ECO:0000256" key="1">
    <source>
        <dbReference type="ARBA" id="ARBA00004123"/>
    </source>
</evidence>
<dbReference type="EMBL" id="JAVRRD010000035">
    <property type="protein sequence ID" value="KAK5045667.1"/>
    <property type="molecule type" value="Genomic_DNA"/>
</dbReference>
<dbReference type="PROSITE" id="PS00463">
    <property type="entry name" value="ZN2_CY6_FUNGAL_1"/>
    <property type="match status" value="1"/>
</dbReference>
<dbReference type="InterPro" id="IPR001138">
    <property type="entry name" value="Zn2Cys6_DnaBD"/>
</dbReference>